<proteinExistence type="predicted"/>
<dbReference type="EMBL" id="CP097508">
    <property type="protein sequence ID" value="URE12165.1"/>
    <property type="molecule type" value="Genomic_DNA"/>
</dbReference>
<dbReference type="Pfam" id="PF03478">
    <property type="entry name" value="Beta-prop_KIB1-4"/>
    <property type="match status" value="1"/>
</dbReference>
<protein>
    <submittedName>
        <fullName evidence="2">F-box Kelch-repeat protein</fullName>
    </submittedName>
</protein>
<dbReference type="InterPro" id="IPR005174">
    <property type="entry name" value="KIB1-4_b-propeller"/>
</dbReference>
<gene>
    <name evidence="2" type="ORF">MUK42_24389</name>
</gene>
<dbReference type="Proteomes" id="UP001055439">
    <property type="component" value="Chromosome 6"/>
</dbReference>
<evidence type="ECO:0000313" key="3">
    <source>
        <dbReference type="Proteomes" id="UP001055439"/>
    </source>
</evidence>
<evidence type="ECO:0000313" key="2">
    <source>
        <dbReference type="EMBL" id="URE12165.1"/>
    </source>
</evidence>
<sequence length="310" mass="36634">MRMNPKDAVRLSTVCKEWKATTQQCDPTIRKTPWLLNVANSNYFLHSTIDKDMSFTIKIPDIPPKKIHNWGCFHGWLVLEHHRFSLYNPFTRARLDLPHHKHGVMDFCYMSSAPTNPDCVIFVFHINELYIWRPGDKTWTIEQNMNMVDYRSILNFQGKFYLLDYFTGNLVCFQVAPFRTKVMNVPPPMEFYGVSRNRIYLVESCGELLLVCLICNLKVPNVYIFRLDFENKTWIKIKNLGDRALFLSGSHYYQYGISVLARETGCYRNCIYLIDWSSKYVYIIRNRKIRRIYKGLQSSCIPLWITPSKC</sequence>
<dbReference type="PANTHER" id="PTHR44259:SF114">
    <property type="entry name" value="OS06G0707300 PROTEIN"/>
    <property type="match status" value="1"/>
</dbReference>
<keyword evidence="3" id="KW-1185">Reference proteome</keyword>
<dbReference type="PANTHER" id="PTHR44259">
    <property type="entry name" value="OS07G0183000 PROTEIN-RELATED"/>
    <property type="match status" value="1"/>
</dbReference>
<dbReference type="SUPFAM" id="SSF50965">
    <property type="entry name" value="Galactose oxidase, central domain"/>
    <property type="match status" value="1"/>
</dbReference>
<feature type="domain" description="KIB1-4 beta-propeller" evidence="1">
    <location>
        <begin position="52"/>
        <end position="285"/>
    </location>
</feature>
<accession>A0A9E7GD12</accession>
<dbReference type="AlphaFoldDB" id="A0A9E7GD12"/>
<dbReference type="InterPro" id="IPR050942">
    <property type="entry name" value="F-box_BR-signaling"/>
</dbReference>
<evidence type="ECO:0000259" key="1">
    <source>
        <dbReference type="Pfam" id="PF03478"/>
    </source>
</evidence>
<name>A0A9E7GD12_9LILI</name>
<dbReference type="InterPro" id="IPR011043">
    <property type="entry name" value="Gal_Oxase/kelch_b-propeller"/>
</dbReference>
<dbReference type="OrthoDB" id="586335at2759"/>
<reference evidence="2" key="1">
    <citation type="submission" date="2022-05" db="EMBL/GenBank/DDBJ databases">
        <title>The Musa troglodytarum L. genome provides insights into the mechanism of non-climacteric behaviour and enrichment of carotenoids.</title>
        <authorList>
            <person name="Wang J."/>
        </authorList>
    </citation>
    <scope>NUCLEOTIDE SEQUENCE</scope>
    <source>
        <tissue evidence="2">Leaf</tissue>
    </source>
</reference>
<organism evidence="2 3">
    <name type="scientific">Musa troglodytarum</name>
    <name type="common">fe'i banana</name>
    <dbReference type="NCBI Taxonomy" id="320322"/>
    <lineage>
        <taxon>Eukaryota</taxon>
        <taxon>Viridiplantae</taxon>
        <taxon>Streptophyta</taxon>
        <taxon>Embryophyta</taxon>
        <taxon>Tracheophyta</taxon>
        <taxon>Spermatophyta</taxon>
        <taxon>Magnoliopsida</taxon>
        <taxon>Liliopsida</taxon>
        <taxon>Zingiberales</taxon>
        <taxon>Musaceae</taxon>
        <taxon>Musa</taxon>
    </lineage>
</organism>